<organism evidence="2 3">
    <name type="scientific">Virgisporangium aliadipatigenens</name>
    <dbReference type="NCBI Taxonomy" id="741659"/>
    <lineage>
        <taxon>Bacteria</taxon>
        <taxon>Bacillati</taxon>
        <taxon>Actinomycetota</taxon>
        <taxon>Actinomycetes</taxon>
        <taxon>Micromonosporales</taxon>
        <taxon>Micromonosporaceae</taxon>
        <taxon>Virgisporangium</taxon>
    </lineage>
</organism>
<name>A0A8J4DMU5_9ACTN</name>
<dbReference type="EMBL" id="BOPF01000002">
    <property type="protein sequence ID" value="GIJ43734.1"/>
    <property type="molecule type" value="Genomic_DNA"/>
</dbReference>
<evidence type="ECO:0000256" key="1">
    <source>
        <dbReference type="SAM" id="MobiDB-lite"/>
    </source>
</evidence>
<evidence type="ECO:0000313" key="3">
    <source>
        <dbReference type="Proteomes" id="UP000619260"/>
    </source>
</evidence>
<protein>
    <submittedName>
        <fullName evidence="2">Uncharacterized protein</fullName>
    </submittedName>
</protein>
<dbReference type="Proteomes" id="UP000619260">
    <property type="component" value="Unassembled WGS sequence"/>
</dbReference>
<evidence type="ECO:0000313" key="2">
    <source>
        <dbReference type="EMBL" id="GIJ43734.1"/>
    </source>
</evidence>
<reference evidence="2" key="1">
    <citation type="submission" date="2021-01" db="EMBL/GenBank/DDBJ databases">
        <title>Whole genome shotgun sequence of Virgisporangium aliadipatigenens NBRC 105644.</title>
        <authorList>
            <person name="Komaki H."/>
            <person name="Tamura T."/>
        </authorList>
    </citation>
    <scope>NUCLEOTIDE SEQUENCE</scope>
    <source>
        <strain evidence="2">NBRC 105644</strain>
    </source>
</reference>
<accession>A0A8J4DMU5</accession>
<dbReference type="AlphaFoldDB" id="A0A8J4DMU5"/>
<gene>
    <name evidence="2" type="ORF">Val02_06200</name>
</gene>
<feature type="region of interest" description="Disordered" evidence="1">
    <location>
        <begin position="44"/>
        <end position="75"/>
    </location>
</feature>
<proteinExistence type="predicted"/>
<sequence length="75" mass="8298">MVYDNILYGTLTMSLEPERYTCNDDALTKHQLLLRDDDPREVLSTIGSAHTGSSARRRRAAVEPAVAGPCMPPPR</sequence>
<keyword evidence="3" id="KW-1185">Reference proteome</keyword>
<comment type="caution">
    <text evidence="2">The sequence shown here is derived from an EMBL/GenBank/DDBJ whole genome shotgun (WGS) entry which is preliminary data.</text>
</comment>